<dbReference type="Gene3D" id="3.30.470.20">
    <property type="entry name" value="ATP-grasp fold, B domain"/>
    <property type="match status" value="2"/>
</dbReference>
<dbReference type="InterPro" id="IPR011761">
    <property type="entry name" value="ATP-grasp"/>
</dbReference>
<comment type="caution">
    <text evidence="3">The sequence shown here is derived from an EMBL/GenBank/DDBJ whole genome shotgun (WGS) entry which is preliminary data.</text>
</comment>
<dbReference type="PROSITE" id="PS50975">
    <property type="entry name" value="ATP_GRASP"/>
    <property type="match status" value="1"/>
</dbReference>
<feature type="domain" description="ATP-grasp" evidence="2">
    <location>
        <begin position="78"/>
        <end position="326"/>
    </location>
</feature>
<keyword evidence="1" id="KW-0067">ATP-binding</keyword>
<dbReference type="Proteomes" id="UP000824037">
    <property type="component" value="Unassembled WGS sequence"/>
</dbReference>
<dbReference type="GO" id="GO:0005737">
    <property type="term" value="C:cytoplasm"/>
    <property type="evidence" value="ECO:0007669"/>
    <property type="project" value="TreeGrafter"/>
</dbReference>
<dbReference type="AlphaFoldDB" id="A0A9D2J4H8"/>
<reference evidence="3" key="1">
    <citation type="journal article" date="2021" name="PeerJ">
        <title>Extensive microbial diversity within the chicken gut microbiome revealed by metagenomics and culture.</title>
        <authorList>
            <person name="Gilroy R."/>
            <person name="Ravi A."/>
            <person name="Getino M."/>
            <person name="Pursley I."/>
            <person name="Horton D.L."/>
            <person name="Alikhan N.F."/>
            <person name="Baker D."/>
            <person name="Gharbi K."/>
            <person name="Hall N."/>
            <person name="Watson M."/>
            <person name="Adriaenssens E.M."/>
            <person name="Foster-Nyarko E."/>
            <person name="Jarju S."/>
            <person name="Secka A."/>
            <person name="Antonio M."/>
            <person name="Oren A."/>
            <person name="Chaudhuri R.R."/>
            <person name="La Ragione R."/>
            <person name="Hildebrand F."/>
            <person name="Pallen M.J."/>
        </authorList>
    </citation>
    <scope>NUCLEOTIDE SEQUENCE</scope>
    <source>
        <strain evidence="3">ChiGjej4B4-7305</strain>
    </source>
</reference>
<evidence type="ECO:0000313" key="3">
    <source>
        <dbReference type="EMBL" id="HIZ36680.1"/>
    </source>
</evidence>
<evidence type="ECO:0000256" key="1">
    <source>
        <dbReference type="PROSITE-ProRule" id="PRU00409"/>
    </source>
</evidence>
<reference evidence="3" key="2">
    <citation type="submission" date="2021-04" db="EMBL/GenBank/DDBJ databases">
        <authorList>
            <person name="Gilroy R."/>
        </authorList>
    </citation>
    <scope>NUCLEOTIDE SEQUENCE</scope>
    <source>
        <strain evidence="3">ChiGjej4B4-7305</strain>
    </source>
</reference>
<keyword evidence="1" id="KW-0547">Nucleotide-binding</keyword>
<dbReference type="PANTHER" id="PTHR21621">
    <property type="entry name" value="RIBOSOMAL PROTEIN S6 MODIFICATION PROTEIN"/>
    <property type="match status" value="1"/>
</dbReference>
<name>A0A9D2J4H8_9MICO</name>
<dbReference type="GO" id="GO:0009432">
    <property type="term" value="P:SOS response"/>
    <property type="evidence" value="ECO:0007669"/>
    <property type="project" value="TreeGrafter"/>
</dbReference>
<sequence length="594" mass="63843">MHIPGSDRDAVLRQVQDGVNLGTAMLSMAAERDGATVERLTSRLALARSGERTVIIDGCFCTETSVGTQIIKDKLLAKEYLLAEGIRTPRGAVADSAEEAVAIAASLGGNVVVKPRRGLKGLGVSADLSTEQEIRKAYRHARTHGTDVLVEEHIDIQEELRCLTSDTHCDGVVRRVLPSVTGDGISSIRTLIAHENAARDKNPALYRRYTPIDHATESHLARIGLTPDDVLDAGRTVTVRNIGGISSGGVPDQVREEVTDEVIRTATRAVAAIPGLTWAGVDVAIDQSSGAPYVLELNADAGFGAATYPHTGVPRDVAATMWTLMKGISTPTDPSTAVPPTLLTEPRRLDADVPYLSETSGRLGDLLRDHARTRGHEILDIGSGMIQISTDSGTRLFTRFGTSERDLVTAVRSVRRFGWQRKLLTHANIPRPGGRLVRTPAALRSFLDGPRRPVTLLPADKPWTSSAKIYGMSDDPNLIDSLAGAPEWFVQNRPQGPRLALVAAPDRVFFATITGDSTPPTSAQFDDASTAAVRAVAAVPGLRWAAVDVCIQVGRNGWRGRVEGMTIAPRFRSTDQVIAGRPLDFLDWLIDSTG</sequence>
<dbReference type="GO" id="GO:0046872">
    <property type="term" value="F:metal ion binding"/>
    <property type="evidence" value="ECO:0007669"/>
    <property type="project" value="InterPro"/>
</dbReference>
<dbReference type="GO" id="GO:0005524">
    <property type="term" value="F:ATP binding"/>
    <property type="evidence" value="ECO:0007669"/>
    <property type="project" value="UniProtKB-UniRule"/>
</dbReference>
<accession>A0A9D2J4H8</accession>
<evidence type="ECO:0000259" key="2">
    <source>
        <dbReference type="PROSITE" id="PS50975"/>
    </source>
</evidence>
<dbReference type="GO" id="GO:0018169">
    <property type="term" value="F:ribosomal S6-glutamic acid ligase activity"/>
    <property type="evidence" value="ECO:0007669"/>
    <property type="project" value="TreeGrafter"/>
</dbReference>
<organism evidence="3 4">
    <name type="scientific">Candidatus Ruania gallistercoris</name>
    <dbReference type="NCBI Taxonomy" id="2838746"/>
    <lineage>
        <taxon>Bacteria</taxon>
        <taxon>Bacillati</taxon>
        <taxon>Actinomycetota</taxon>
        <taxon>Actinomycetes</taxon>
        <taxon>Micrococcales</taxon>
        <taxon>Ruaniaceae</taxon>
        <taxon>Ruania</taxon>
    </lineage>
</organism>
<dbReference type="PANTHER" id="PTHR21621:SF0">
    <property type="entry name" value="BETA-CITRYLGLUTAMATE SYNTHASE B-RELATED"/>
    <property type="match status" value="1"/>
</dbReference>
<evidence type="ECO:0000313" key="4">
    <source>
        <dbReference type="Proteomes" id="UP000824037"/>
    </source>
</evidence>
<proteinExistence type="predicted"/>
<dbReference type="EMBL" id="DXBY01000222">
    <property type="protein sequence ID" value="HIZ36680.1"/>
    <property type="molecule type" value="Genomic_DNA"/>
</dbReference>
<gene>
    <name evidence="3" type="ORF">H9815_12955</name>
</gene>
<dbReference type="SUPFAM" id="SSF56059">
    <property type="entry name" value="Glutathione synthetase ATP-binding domain-like"/>
    <property type="match status" value="1"/>
</dbReference>
<protein>
    <submittedName>
        <fullName evidence="3">ATP-grasp domain-containing protein</fullName>
    </submittedName>
</protein>